<evidence type="ECO:0000313" key="3">
    <source>
        <dbReference type="Proteomes" id="UP000572268"/>
    </source>
</evidence>
<sequence length="1640" mass="181406">MGLTIGSRVYSLRRTLALALFLLAYSALIPGLMLPIVEIRGQQHSFSSSGNGAIIPINSNILDPPATEGAEAPTSASPRSPLAETSFVRSTLDSVHDLFDAGYWVPAGLIIFFSFVTPAVKLLVLLYSETRGHLVHIRKHQYLDLRRVLRQVSKYQMVDVFVGVLTMAFLNHNVIEAHYRSGFYYFTLYCMASIAATQLLDSSSDSVFAPPNPVGPRRDLEDPEVVVTTIDLVLLYMTVSMFVVGFVWALGWPILSVRFLFRQKIVVAENSLSLHDMSRSMMDSGHLLPTVLLVLFVVCLPMCHITTVAVLKAGCLPKQVGRVSGQLAQWMWEWSQLDVFALALFITLFVFNAFSLLRAVAPWGFYCVLMAAMSGFELAKHDLPPMLRTAQHDLLKMAEIDEDICEGASVVSGVIIKHRRDHSSSSFSEERLRSRVDSVASTVTIAKSRRLGSCCRGLVRIVQKLGLPFFVLKAIGWIVFFVIWWVNSGNASLDLAGVNETLKENAPLVTSGLRDFLPNMVGQCPGELPQADICRDVGPLYHDKSAVMEVLARWLSGLRSVSVEELSLVVPGESELEMSIAGSFDELSMSLYIGQCITPDNLFRSTNDTADGNNGTKLEKPICSALWDKVYSWKQVGWSLIISASCNEEWPYVRNIAIKDVTLDQSLKISEQLVFGITINVDDLTTRFREGFQKALLPYIVSKSPWIHWGADEYDMSELLNQLMDCLSTTEFRNCSSNAKELRCARRAIEWLKEESKPIQQLPTGEFDHLCAFDFGRGSSDCALPDCCVAASSPEFIECIQLFRTHKDNPTLVGLLCQVGNTPSRQRAPMAKAQVLAKWCRVPVVGATGRLESFVKNEDLCDAISAAGVAARAFSIVANHDNEKVYGAVRNVERSEVIIVGCLDLLASASPELLLRVAWLELEDIGRRSHVDAVDSNPLFCRCIVLLTELLKNESEADQAEADLRCSVEELRNAALDCNFVTWSSDDKQLIKVRLALLQRQLAKRNIGTSFRVAVAQSLPNQCQRSSCLSQKSEFCREHLPSVYLRERYCPSPASTAETTKMGCTKCSGVNPTVCTCETPPFTVEVGYGEKCGFSNVCGAGQGICYRPCNTYLHSTLCPEPRCSWNPSDQVCQIAPAPKQVPKWTDIAPFNPALPKSELARGEAVVQMYGQLEMVASESEAELASINDTEHDVQPIHRIFSITYGEFEVSAEGYKVQGEHVLSRAIELSNLFLTLFSGLNLSVCRNLTDDVQPAIADACASPDLQGEICHEDGGKEFCALDQTCKPDGDCSECGWKTAVDHAEHKCVQPNPTNCKRDLGKNYCPLDSTCHSANSCQNCTGYTAIDRVQGLCVAAWWDDTPPTPAPGSDGDLEGPPTWVCRDRRKVGMTCRTDMDCIYGRRRCVENVCQPLPHIEATASSGTAAAAQEDIPLCAIDLDCGHVGFYCPDDPADGEDPYWRKSCRRQKTEGEDCEADRECSPDFKCNTYETPPKCRRMFSLAIGAASPYPELCSSGFLDTFNLCSAAAKSHRVGRRCDSDRDCTTTDLTGQTGECVCKAWWSSGDSKYCMPVAGDSSNNQERWRDWLYYRAKYCGSFWDERECLEERGVEAEKKYYALLCETQQLSGGPYIPPAECGLTGDDR</sequence>
<feature type="transmembrane region" description="Helical" evidence="1">
    <location>
        <begin position="465"/>
        <end position="486"/>
    </location>
</feature>
<accession>A0A7J6MSQ8</accession>
<comment type="caution">
    <text evidence="2">The sequence shown here is derived from an EMBL/GenBank/DDBJ whole genome shotgun (WGS) entry which is preliminary data.</text>
</comment>
<feature type="transmembrane region" description="Helical" evidence="1">
    <location>
        <begin position="233"/>
        <end position="255"/>
    </location>
</feature>
<dbReference type="InterPro" id="IPR007498">
    <property type="entry name" value="PqiA-like"/>
</dbReference>
<keyword evidence="1" id="KW-0812">Transmembrane</keyword>
<gene>
    <name evidence="2" type="ORF">FOL46_005587</name>
</gene>
<reference evidence="2 3" key="1">
    <citation type="submission" date="2020-04" db="EMBL/GenBank/DDBJ databases">
        <title>Perkinsus olseni comparative genomics.</title>
        <authorList>
            <person name="Bogema D.R."/>
        </authorList>
    </citation>
    <scope>NUCLEOTIDE SEQUENCE [LARGE SCALE GENOMIC DNA]</scope>
    <source>
        <strain evidence="2">ATCC PRA-31</strain>
    </source>
</reference>
<protein>
    <submittedName>
        <fullName evidence="2">Uncharacterized protein</fullName>
    </submittedName>
</protein>
<feature type="transmembrane region" description="Helical" evidence="1">
    <location>
        <begin position="103"/>
        <end position="127"/>
    </location>
</feature>
<feature type="transmembrane region" description="Helical" evidence="1">
    <location>
        <begin position="332"/>
        <end position="354"/>
    </location>
</feature>
<name>A0A7J6MSQ8_PEROL</name>
<feature type="transmembrane region" description="Helical" evidence="1">
    <location>
        <begin position="182"/>
        <end position="200"/>
    </location>
</feature>
<keyword evidence="1" id="KW-0472">Membrane</keyword>
<organism evidence="2 3">
    <name type="scientific">Perkinsus olseni</name>
    <name type="common">Perkinsus atlanticus</name>
    <dbReference type="NCBI Taxonomy" id="32597"/>
    <lineage>
        <taxon>Eukaryota</taxon>
        <taxon>Sar</taxon>
        <taxon>Alveolata</taxon>
        <taxon>Perkinsozoa</taxon>
        <taxon>Perkinsea</taxon>
        <taxon>Perkinsida</taxon>
        <taxon>Perkinsidae</taxon>
        <taxon>Perkinsus</taxon>
    </lineage>
</organism>
<proteinExistence type="predicted"/>
<evidence type="ECO:0000313" key="2">
    <source>
        <dbReference type="EMBL" id="KAF4674230.1"/>
    </source>
</evidence>
<dbReference type="Proteomes" id="UP000572268">
    <property type="component" value="Unassembled WGS sequence"/>
</dbReference>
<keyword evidence="1" id="KW-1133">Transmembrane helix</keyword>
<evidence type="ECO:0000256" key="1">
    <source>
        <dbReference type="SAM" id="Phobius"/>
    </source>
</evidence>
<feature type="transmembrane region" description="Helical" evidence="1">
    <location>
        <begin position="16"/>
        <end position="37"/>
    </location>
</feature>
<dbReference type="EMBL" id="JABANN010000034">
    <property type="protein sequence ID" value="KAF4674230.1"/>
    <property type="molecule type" value="Genomic_DNA"/>
</dbReference>
<feature type="transmembrane region" description="Helical" evidence="1">
    <location>
        <begin position="287"/>
        <end position="311"/>
    </location>
</feature>
<dbReference type="Pfam" id="PF04403">
    <property type="entry name" value="PqiA"/>
    <property type="match status" value="1"/>
</dbReference>